<gene>
    <name evidence="1" type="ORF">BASA50_004695</name>
</gene>
<dbReference type="CDD" id="cd01647">
    <property type="entry name" value="RT_LTR"/>
    <property type="match status" value="1"/>
</dbReference>
<dbReference type="Gene3D" id="3.10.10.10">
    <property type="entry name" value="HIV Type 1 Reverse Transcriptase, subunit A, domain 1"/>
    <property type="match status" value="1"/>
</dbReference>
<evidence type="ECO:0000313" key="1">
    <source>
        <dbReference type="EMBL" id="KAH6597092.1"/>
    </source>
</evidence>
<organism evidence="1 2">
    <name type="scientific">Batrachochytrium salamandrivorans</name>
    <dbReference type="NCBI Taxonomy" id="1357716"/>
    <lineage>
        <taxon>Eukaryota</taxon>
        <taxon>Fungi</taxon>
        <taxon>Fungi incertae sedis</taxon>
        <taxon>Chytridiomycota</taxon>
        <taxon>Chytridiomycota incertae sedis</taxon>
        <taxon>Chytridiomycetes</taxon>
        <taxon>Rhizophydiales</taxon>
        <taxon>Rhizophydiales incertae sedis</taxon>
        <taxon>Batrachochytrium</taxon>
    </lineage>
</organism>
<comment type="caution">
    <text evidence="1">The sequence shown here is derived from an EMBL/GenBank/DDBJ whole genome shotgun (WGS) entry which is preliminary data.</text>
</comment>
<dbReference type="Gene3D" id="3.30.70.270">
    <property type="match status" value="1"/>
</dbReference>
<evidence type="ECO:0008006" key="3">
    <source>
        <dbReference type="Google" id="ProtNLM"/>
    </source>
</evidence>
<keyword evidence="2" id="KW-1185">Reference proteome</keyword>
<evidence type="ECO:0000313" key="2">
    <source>
        <dbReference type="Proteomes" id="UP001648503"/>
    </source>
</evidence>
<name>A0ABQ8FEV4_9FUNG</name>
<proteinExistence type="predicted"/>
<sequence>MQEWIAENLAKGFIRNSSSPYGAPCFFVKQKDKLRLCMDYRGLNKQTVKDRNPIPLISEMLRTYLLEKSLLLWISVALIIYFELRRATNQKRLYYKIRTIRISGNAFRFSNAPAQFQRMMNSLFRHMISKFVLVYLDDIVVYSET</sequence>
<dbReference type="SUPFAM" id="SSF56672">
    <property type="entry name" value="DNA/RNA polymerases"/>
    <property type="match status" value="1"/>
</dbReference>
<accession>A0ABQ8FEV4</accession>
<reference evidence="1 2" key="1">
    <citation type="submission" date="2021-02" db="EMBL/GenBank/DDBJ databases">
        <title>Variation within the Batrachochytrium salamandrivorans European outbreak.</title>
        <authorList>
            <person name="Kelly M."/>
            <person name="Pasmans F."/>
            <person name="Shea T.P."/>
            <person name="Munoz J.F."/>
            <person name="Carranza S."/>
            <person name="Cuomo C.A."/>
            <person name="Martel A."/>
        </authorList>
    </citation>
    <scope>NUCLEOTIDE SEQUENCE [LARGE SCALE GENOMIC DNA]</scope>
    <source>
        <strain evidence="1 2">AMFP18/2</strain>
    </source>
</reference>
<protein>
    <recommendedName>
        <fullName evidence="3">Reverse transcriptase domain-containing protein</fullName>
    </recommendedName>
</protein>
<dbReference type="EMBL" id="JAFCIX010000162">
    <property type="protein sequence ID" value="KAH6597092.1"/>
    <property type="molecule type" value="Genomic_DNA"/>
</dbReference>
<dbReference type="PANTHER" id="PTHR24559">
    <property type="entry name" value="TRANSPOSON TY3-I GAG-POL POLYPROTEIN"/>
    <property type="match status" value="1"/>
</dbReference>
<dbReference type="Proteomes" id="UP001648503">
    <property type="component" value="Unassembled WGS sequence"/>
</dbReference>
<dbReference type="PANTHER" id="PTHR24559:SF440">
    <property type="entry name" value="RIBONUCLEASE H"/>
    <property type="match status" value="1"/>
</dbReference>
<dbReference type="InterPro" id="IPR043128">
    <property type="entry name" value="Rev_trsase/Diguanyl_cyclase"/>
</dbReference>
<dbReference type="InterPro" id="IPR053134">
    <property type="entry name" value="RNA-dir_DNA_polymerase"/>
</dbReference>
<dbReference type="InterPro" id="IPR043502">
    <property type="entry name" value="DNA/RNA_pol_sf"/>
</dbReference>